<dbReference type="Proteomes" id="UP001172083">
    <property type="component" value="Unassembled WGS sequence"/>
</dbReference>
<evidence type="ECO:0000313" key="9">
    <source>
        <dbReference type="EMBL" id="MDN5214045.1"/>
    </source>
</evidence>
<evidence type="ECO:0000259" key="8">
    <source>
        <dbReference type="PROSITE" id="PS52029"/>
    </source>
</evidence>
<sequence length="249" mass="28622">MINISIFLSLLLLMVIPQDNNDFKNRQLKYTRVKSAYAEKRQTIKSLLSTKGISDDKFLLFIRIFKKEEVMEVWVKGSHHHRYQHLKDYKFCANSGRLGPKRKSGDRQIPEGFYFIDRFNPVSNFHLSLGINYPNRSDKTLGHKENPGGDIFLHGGCATIGCVPITDDKIKGLYILAVEAKNNGQNKIPVHIFPGRAIKEAQWRKLSASADDGLVHFWKNLKPGYDHFEKNRQIPGIKVKQNGDYYMAE</sequence>
<dbReference type="SUPFAM" id="SSF141523">
    <property type="entry name" value="L,D-transpeptidase catalytic domain-like"/>
    <property type="match status" value="1"/>
</dbReference>
<name>A0ABT8L8F9_9BACT</name>
<gene>
    <name evidence="9" type="ORF">QQ020_18355</name>
</gene>
<feature type="domain" description="L,D-TPase catalytic" evidence="8">
    <location>
        <begin position="60"/>
        <end position="193"/>
    </location>
</feature>
<dbReference type="InterPro" id="IPR038063">
    <property type="entry name" value="Transpep_catalytic_dom"/>
</dbReference>
<evidence type="ECO:0000256" key="6">
    <source>
        <dbReference type="ARBA" id="ARBA00023316"/>
    </source>
</evidence>
<protein>
    <submittedName>
        <fullName evidence="9">L,D-transpeptidase family protein</fullName>
    </submittedName>
</protein>
<evidence type="ECO:0000256" key="4">
    <source>
        <dbReference type="ARBA" id="ARBA00022960"/>
    </source>
</evidence>
<evidence type="ECO:0000256" key="7">
    <source>
        <dbReference type="PROSITE-ProRule" id="PRU01373"/>
    </source>
</evidence>
<comment type="similarity">
    <text evidence="2">Belongs to the YkuD family.</text>
</comment>
<reference evidence="9" key="1">
    <citation type="submission" date="2023-06" db="EMBL/GenBank/DDBJ databases">
        <title>Genomic of Agaribacillus aureum.</title>
        <authorList>
            <person name="Wang G."/>
        </authorList>
    </citation>
    <scope>NUCLEOTIDE SEQUENCE</scope>
    <source>
        <strain evidence="9">BMA12</strain>
    </source>
</reference>
<comment type="caution">
    <text evidence="9">The sequence shown here is derived from an EMBL/GenBank/DDBJ whole genome shotgun (WGS) entry which is preliminary data.</text>
</comment>
<proteinExistence type="inferred from homology"/>
<dbReference type="RefSeq" id="WP_346759382.1">
    <property type="nucleotide sequence ID" value="NZ_JAUJEB010000004.1"/>
</dbReference>
<organism evidence="9 10">
    <name type="scientific">Agaribacillus aureus</name>
    <dbReference type="NCBI Taxonomy" id="3051825"/>
    <lineage>
        <taxon>Bacteria</taxon>
        <taxon>Pseudomonadati</taxon>
        <taxon>Bacteroidota</taxon>
        <taxon>Cytophagia</taxon>
        <taxon>Cytophagales</taxon>
        <taxon>Splendidivirgaceae</taxon>
        <taxon>Agaribacillus</taxon>
    </lineage>
</organism>
<dbReference type="PROSITE" id="PS52029">
    <property type="entry name" value="LD_TPASE"/>
    <property type="match status" value="1"/>
</dbReference>
<evidence type="ECO:0000256" key="1">
    <source>
        <dbReference type="ARBA" id="ARBA00004752"/>
    </source>
</evidence>
<dbReference type="EMBL" id="JAUJEB010000004">
    <property type="protein sequence ID" value="MDN5214045.1"/>
    <property type="molecule type" value="Genomic_DNA"/>
</dbReference>
<evidence type="ECO:0000256" key="2">
    <source>
        <dbReference type="ARBA" id="ARBA00005992"/>
    </source>
</evidence>
<keyword evidence="5 7" id="KW-0573">Peptidoglycan synthesis</keyword>
<dbReference type="InterPro" id="IPR005490">
    <property type="entry name" value="LD_TPept_cat_dom"/>
</dbReference>
<comment type="pathway">
    <text evidence="1 7">Cell wall biogenesis; peptidoglycan biosynthesis.</text>
</comment>
<feature type="active site" description="Proton donor/acceptor" evidence="7">
    <location>
        <position position="154"/>
    </location>
</feature>
<evidence type="ECO:0000256" key="3">
    <source>
        <dbReference type="ARBA" id="ARBA00022679"/>
    </source>
</evidence>
<evidence type="ECO:0000256" key="5">
    <source>
        <dbReference type="ARBA" id="ARBA00022984"/>
    </source>
</evidence>
<accession>A0ABT8L8F9</accession>
<keyword evidence="4 7" id="KW-0133">Cell shape</keyword>
<dbReference type="PANTHER" id="PTHR36699:SF1">
    <property type="entry name" value="L,D-TRANSPEPTIDASE YAFK-RELATED"/>
    <property type="match status" value="1"/>
</dbReference>
<keyword evidence="10" id="KW-1185">Reference proteome</keyword>
<keyword evidence="3" id="KW-0808">Transferase</keyword>
<evidence type="ECO:0000313" key="10">
    <source>
        <dbReference type="Proteomes" id="UP001172083"/>
    </source>
</evidence>
<feature type="active site" description="Nucleophile" evidence="7">
    <location>
        <position position="162"/>
    </location>
</feature>
<dbReference type="CDD" id="cd16913">
    <property type="entry name" value="YkuD_like"/>
    <property type="match status" value="1"/>
</dbReference>
<dbReference type="Pfam" id="PF03734">
    <property type="entry name" value="YkuD"/>
    <property type="match status" value="1"/>
</dbReference>
<dbReference type="PANTHER" id="PTHR36699">
    <property type="entry name" value="LD-TRANSPEPTIDASE"/>
    <property type="match status" value="1"/>
</dbReference>
<keyword evidence="6 7" id="KW-0961">Cell wall biogenesis/degradation</keyword>